<dbReference type="RefSeq" id="XP_019023965.1">
    <property type="nucleotide sequence ID" value="XM_019170940.1"/>
</dbReference>
<proteinExistence type="predicted"/>
<dbReference type="InterPro" id="IPR047313">
    <property type="entry name" value="SMN_C"/>
</dbReference>
<reference evidence="2 3" key="3">
    <citation type="journal article" date="2015" name="Genome Announc.">
        <title>Draft Genome Sequence of the Archiascomycetous Yeast Saitoella complicata.</title>
        <authorList>
            <person name="Yamauchi K."/>
            <person name="Kondo S."/>
            <person name="Hamamoto M."/>
            <person name="Takahashi Y."/>
            <person name="Ogura Y."/>
            <person name="Hayashi T."/>
            <person name="Nishida H."/>
        </authorList>
    </citation>
    <scope>NUCLEOTIDE SEQUENCE [LARGE SCALE GENOMIC DNA]</scope>
    <source>
        <strain evidence="2 3">NRRL Y-17804</strain>
    </source>
</reference>
<gene>
    <name evidence="2" type="ORF">G7K_2698-t1</name>
</gene>
<evidence type="ECO:0000313" key="2">
    <source>
        <dbReference type="EMBL" id="GAO48525.1"/>
    </source>
</evidence>
<organism evidence="2 3">
    <name type="scientific">Saitoella complicata (strain BCRC 22490 / CBS 7301 / JCM 7358 / NBRC 10748 / NRRL Y-17804)</name>
    <dbReference type="NCBI Taxonomy" id="698492"/>
    <lineage>
        <taxon>Eukaryota</taxon>
        <taxon>Fungi</taxon>
        <taxon>Dikarya</taxon>
        <taxon>Ascomycota</taxon>
        <taxon>Taphrinomycotina</taxon>
        <taxon>Taphrinomycotina incertae sedis</taxon>
        <taxon>Saitoella</taxon>
    </lineage>
</organism>
<dbReference type="EMBL" id="BACD03000015">
    <property type="protein sequence ID" value="GAO48525.1"/>
    <property type="molecule type" value="Genomic_DNA"/>
</dbReference>
<reference evidence="2 3" key="1">
    <citation type="journal article" date="2011" name="J. Gen. Appl. Microbiol.">
        <title>Draft genome sequencing of the enigmatic yeast Saitoella complicata.</title>
        <authorList>
            <person name="Nishida H."/>
            <person name="Hamamoto M."/>
            <person name="Sugiyama J."/>
        </authorList>
    </citation>
    <scope>NUCLEOTIDE SEQUENCE [LARGE SCALE GENOMIC DNA]</scope>
    <source>
        <strain evidence="2 3">NRRL Y-17804</strain>
    </source>
</reference>
<protein>
    <recommendedName>
        <fullName evidence="4">Survival motor neuron Tudor domain-containing protein</fullName>
    </recommendedName>
</protein>
<accession>A0A0E9NGJ2</accession>
<name>A0A0E9NGJ2_SAICN</name>
<comment type="caution">
    <text evidence="2">The sequence shown here is derived from an EMBL/GenBank/DDBJ whole genome shotgun (WGS) entry which is preliminary data.</text>
</comment>
<feature type="compositionally biased region" description="Polar residues" evidence="1">
    <location>
        <begin position="62"/>
        <end position="71"/>
    </location>
</feature>
<keyword evidence="3" id="KW-1185">Reference proteome</keyword>
<reference evidence="2 3" key="2">
    <citation type="journal article" date="2014" name="J. Gen. Appl. Microbiol.">
        <title>The early diverging ascomycetous budding yeast Saitoella complicata has three histone deacetylases belonging to the Clr6, Hos2, and Rpd3 lineages.</title>
        <authorList>
            <person name="Nishida H."/>
            <person name="Matsumoto T."/>
            <person name="Kondo S."/>
            <person name="Hamamoto M."/>
            <person name="Yoshikawa H."/>
        </authorList>
    </citation>
    <scope>NUCLEOTIDE SEQUENCE [LARGE SCALE GENOMIC DNA]</scope>
    <source>
        <strain evidence="2 3">NRRL Y-17804</strain>
    </source>
</reference>
<evidence type="ECO:0000313" key="3">
    <source>
        <dbReference type="Proteomes" id="UP000033140"/>
    </source>
</evidence>
<feature type="region of interest" description="Disordered" evidence="1">
    <location>
        <begin position="55"/>
        <end position="75"/>
    </location>
</feature>
<dbReference type="CDD" id="cd22852">
    <property type="entry name" value="SMN_C"/>
    <property type="match status" value="1"/>
</dbReference>
<dbReference type="Proteomes" id="UP000033140">
    <property type="component" value="Unassembled WGS sequence"/>
</dbReference>
<dbReference type="AlphaFoldDB" id="A0A0E9NGJ2"/>
<sequence>MPTIGWNDSTFVNAWNSHVDTYKAHHPGQFSDKEYRRLETPPPRPVEEIEQVKPEKMIDDTMNASEPQTTGYFPEELRSVDPELREKLMAWYTAGYQAGYYAGQQAAFAEEPAASNADCNATEAAR</sequence>
<evidence type="ECO:0008006" key="4">
    <source>
        <dbReference type="Google" id="ProtNLM"/>
    </source>
</evidence>
<evidence type="ECO:0000256" key="1">
    <source>
        <dbReference type="SAM" id="MobiDB-lite"/>
    </source>
</evidence>